<proteinExistence type="predicted"/>
<keyword evidence="2" id="KW-1185">Reference proteome</keyword>
<accession>A0A1L3GGZ3</accession>
<evidence type="ECO:0000313" key="1">
    <source>
        <dbReference type="EMBL" id="APG25160.1"/>
    </source>
</evidence>
<gene>
    <name evidence="1" type="ORF">A7E75_09110</name>
</gene>
<reference evidence="1 2" key="1">
    <citation type="journal article" date="2017" name="Genome Announc.">
        <title>Complete Genome Sequences of Two Acetylene-Fermenting Pelobacter acetylenicus Strains.</title>
        <authorList>
            <person name="Sutton J.M."/>
            <person name="Baesman S.M."/>
            <person name="Fierst J.L."/>
            <person name="Poret-Peterson A.T."/>
            <person name="Oremland R.S."/>
            <person name="Dunlap D.S."/>
            <person name="Akob D.M."/>
        </authorList>
    </citation>
    <scope>NUCLEOTIDE SEQUENCE [LARGE SCALE GENOMIC DNA]</scope>
    <source>
        <strain evidence="1 2">DSM 3247</strain>
    </source>
</reference>
<dbReference type="RefSeq" id="WP_072287009.1">
    <property type="nucleotide sequence ID" value="NZ_CP015455.1"/>
</dbReference>
<sequence length="126" mass="14354">MTHTGWQISTLQNPEIIQLEIYGPFSEQNTISALSETLALARTQKIDKVLIDKRRTVKLSLHDQGNPLDGLIYQLVCGQSKRTALLFSVQQRGSDSVLGLMQDQMAQPERLHCFFDRDQALRWLAE</sequence>
<name>A0A1L3GGZ3_SYNAC</name>
<dbReference type="EMBL" id="CP015518">
    <property type="protein sequence ID" value="APG25160.1"/>
    <property type="molecule type" value="Genomic_DNA"/>
</dbReference>
<dbReference type="OrthoDB" id="9921877at2"/>
<protein>
    <recommendedName>
        <fullName evidence="3">STAS/SEC14 domain-containing protein</fullName>
    </recommendedName>
</protein>
<dbReference type="KEGG" id="pace:A6070_03085"/>
<evidence type="ECO:0008006" key="3">
    <source>
        <dbReference type="Google" id="ProtNLM"/>
    </source>
</evidence>
<dbReference type="AlphaFoldDB" id="A0A1L3GGZ3"/>
<organism evidence="1 2">
    <name type="scientific">Syntrophotalea acetylenica</name>
    <name type="common">Pelobacter acetylenicus</name>
    <dbReference type="NCBI Taxonomy" id="29542"/>
    <lineage>
        <taxon>Bacteria</taxon>
        <taxon>Pseudomonadati</taxon>
        <taxon>Thermodesulfobacteriota</taxon>
        <taxon>Desulfuromonadia</taxon>
        <taxon>Desulfuromonadales</taxon>
        <taxon>Syntrophotaleaceae</taxon>
        <taxon>Syntrophotalea</taxon>
    </lineage>
</organism>
<evidence type="ECO:0000313" key="2">
    <source>
        <dbReference type="Proteomes" id="UP000182264"/>
    </source>
</evidence>
<dbReference type="Proteomes" id="UP000182264">
    <property type="component" value="Chromosome"/>
</dbReference>